<evidence type="ECO:0000313" key="3">
    <source>
        <dbReference type="EMBL" id="PAB01865.1"/>
    </source>
</evidence>
<reference evidence="3 4" key="1">
    <citation type="submission" date="2015-08" db="EMBL/GenBank/DDBJ databases">
        <title>Enterococcus genome sequence.</title>
        <authorList>
            <person name="Acedo J.Z."/>
            <person name="Vederas J.C."/>
        </authorList>
    </citation>
    <scope>NUCLEOTIDE SEQUENCE [LARGE SCALE GENOMIC DNA]</scope>
    <source>
        <strain evidence="3 4">49</strain>
    </source>
</reference>
<evidence type="ECO:0000259" key="1">
    <source>
        <dbReference type="Pfam" id="PF00534"/>
    </source>
</evidence>
<evidence type="ECO:0000259" key="2">
    <source>
        <dbReference type="Pfam" id="PF13477"/>
    </source>
</evidence>
<dbReference type="InterPro" id="IPR050194">
    <property type="entry name" value="Glycosyltransferase_grp1"/>
</dbReference>
<dbReference type="GO" id="GO:0016757">
    <property type="term" value="F:glycosyltransferase activity"/>
    <property type="evidence" value="ECO:0007669"/>
    <property type="project" value="InterPro"/>
</dbReference>
<sequence length="381" mass="43630">MKKALILASVASMIEQFNLRNIEILQELGYEVHVATNFKNSGTINHDKAFILKENLEKKNVKCFQIDFPRGIGSLRDNMRAFNQLKKLVKNEYYLVHCHSPIGGVLGRLVFWKKSNKVIYTAHGFHFFKGGPKKNWLVFYPVEFFLSMRTDLILTINNDDTKVSKKFPSVDVVQVPGVGIDWNRFQKKISITQEKEIRKFYKLKENSRLILSVGELSSLKNHILGVKAFLDIKTENIEYIICGIGPEEQNLRKLVKENDLENQVHLLGYQTAIENLMSISEIFLFPSRREGLGLAALEAMAAGLPIISSNVGGIKDYMEDGRTGCILDDLDNPKELAKKIDYLLNIDLDAKKDIAKRNKVISRKYDKMNVDKMMRDIYSSF</sequence>
<dbReference type="PANTHER" id="PTHR45947">
    <property type="entry name" value="SULFOQUINOVOSYL TRANSFERASE SQD2"/>
    <property type="match status" value="1"/>
</dbReference>
<dbReference type="Gene3D" id="3.40.50.2000">
    <property type="entry name" value="Glycogen Phosphorylase B"/>
    <property type="match status" value="2"/>
</dbReference>
<evidence type="ECO:0000313" key="4">
    <source>
        <dbReference type="Proteomes" id="UP000216797"/>
    </source>
</evidence>
<comment type="caution">
    <text evidence="3">The sequence shown here is derived from an EMBL/GenBank/DDBJ whole genome shotgun (WGS) entry which is preliminary data.</text>
</comment>
<feature type="domain" description="Glycosyl transferase family 1" evidence="1">
    <location>
        <begin position="194"/>
        <end position="357"/>
    </location>
</feature>
<dbReference type="AlphaFoldDB" id="A0A267HW31"/>
<protein>
    <submittedName>
        <fullName evidence="3">Uncharacterized protein</fullName>
    </submittedName>
</protein>
<gene>
    <name evidence="3" type="ORF">AKL21_02735</name>
</gene>
<dbReference type="PANTHER" id="PTHR45947:SF3">
    <property type="entry name" value="SULFOQUINOVOSYL TRANSFERASE SQD2"/>
    <property type="match status" value="1"/>
</dbReference>
<accession>A0A267HW31</accession>
<dbReference type="SUPFAM" id="SSF53756">
    <property type="entry name" value="UDP-Glycosyltransferase/glycogen phosphorylase"/>
    <property type="match status" value="1"/>
</dbReference>
<feature type="domain" description="Glycosyltransferase subfamily 4-like N-terminal" evidence="2">
    <location>
        <begin position="15"/>
        <end position="156"/>
    </location>
</feature>
<keyword evidence="4" id="KW-1185">Reference proteome</keyword>
<proteinExistence type="predicted"/>
<dbReference type="EMBL" id="LHUG01000002">
    <property type="protein sequence ID" value="PAB01865.1"/>
    <property type="molecule type" value="Genomic_DNA"/>
</dbReference>
<dbReference type="InterPro" id="IPR028098">
    <property type="entry name" value="Glyco_trans_4-like_N"/>
</dbReference>
<dbReference type="Pfam" id="PF00534">
    <property type="entry name" value="Glycos_transf_1"/>
    <property type="match status" value="1"/>
</dbReference>
<name>A0A267HW31_9ENTE</name>
<dbReference type="InterPro" id="IPR001296">
    <property type="entry name" value="Glyco_trans_1"/>
</dbReference>
<dbReference type="Pfam" id="PF13477">
    <property type="entry name" value="Glyco_trans_4_2"/>
    <property type="match status" value="1"/>
</dbReference>
<dbReference type="RefSeq" id="WP_095005976.1">
    <property type="nucleotide sequence ID" value="NZ_LHUG01000002.1"/>
</dbReference>
<dbReference type="Proteomes" id="UP000216797">
    <property type="component" value="Unassembled WGS sequence"/>
</dbReference>
<organism evidence="3 4">
    <name type="scientific">Enterococcus canintestini</name>
    <dbReference type="NCBI Taxonomy" id="317010"/>
    <lineage>
        <taxon>Bacteria</taxon>
        <taxon>Bacillati</taxon>
        <taxon>Bacillota</taxon>
        <taxon>Bacilli</taxon>
        <taxon>Lactobacillales</taxon>
        <taxon>Enterococcaceae</taxon>
        <taxon>Enterococcus</taxon>
    </lineage>
</organism>